<dbReference type="InterPro" id="IPR000731">
    <property type="entry name" value="SSD"/>
</dbReference>
<evidence type="ECO:0000256" key="8">
    <source>
        <dbReference type="SAM" id="Phobius"/>
    </source>
</evidence>
<protein>
    <submittedName>
        <fullName evidence="10">Putative drug exporter of the RND superfamily</fullName>
    </submittedName>
</protein>
<sequence>MAVGAPRWPGADEYGSRLETRSDEPRTQRGGLFALLAGAATTRPWRVLTIAGLLLVLAAPWAAGIFGHLAVGGFYAPEDPAARAEALLDSEFPGAPPNVAVLLTAAGGIDGPTPARLGRDLTTQLSGEAGVTAVVSYWGQAGRSELFRSRDGRSALILFRLTGTEDEVQKRLDQLYEKYAHRGPGVQVTFGGAPATMRDVTERGREDLERAELVTAPLVFAVLLYAFGGVTAALLPVLVGGSAVIASIALLRVLAEMTPISVFSLNLTTALGFALAVDYSLFILRRFWEEQRNGRTRADSLRVSLQTAGRTVLFSGVTVALSLTGALLFPLPYLRSYAFAGVAVVITSEVAALLLLPAAIMVLGDRIDARRQRWAGVEHPARHSGSMAGTLGRRDRRGRAGRRARREPGAVWAGIARMVMTRPLLFGGAAVAVMLILAAPLRDLTVALADDTVLPATSESHIVNDAMRDDFAICLPCQIPLVVPGVDARDPIAAAQLSGYAVAVSAVPGVARVDTAAGSFAGGHQVMPAPADGGSFIGVHGGTWLSLWPDHPDAVSAETREMIGRIRAVPSPFPVYAGGIAPHLLETRDKVVRSLPRAVGMVVLVTFVLLFLFTGSVVLPIKALVLNALNLAAVLGVLVLVFQEGHVGVLTEGLQISGTTELTSPVLMFCIAFGLSMDYEIFLLSRIREEYLRTGNNTRSVARGLGSTGPLITCAALALIVVMIGVATSGISIIRMVGVGLAVAVILDVTVVRAILVPAFMALAGDYNWWAPRPLRLLHERYGLHEGHAEGHPEETGERAESEFLPRPARWNYPVRTESGFRAFHGWDRYPSVEISEVYREPSSSRPEESSAKVSALFSEEESWALSGR</sequence>
<feature type="transmembrane region" description="Helical" evidence="8">
    <location>
        <begin position="624"/>
        <end position="642"/>
    </location>
</feature>
<dbReference type="EMBL" id="FAOZ01000014">
    <property type="protein sequence ID" value="CUU57728.1"/>
    <property type="molecule type" value="Genomic_DNA"/>
</dbReference>
<feature type="transmembrane region" description="Helical" evidence="8">
    <location>
        <begin position="598"/>
        <end position="619"/>
    </location>
</feature>
<feature type="transmembrane region" description="Helical" evidence="8">
    <location>
        <begin position="50"/>
        <end position="76"/>
    </location>
</feature>
<dbReference type="RefSeq" id="WP_091279660.1">
    <property type="nucleotide sequence ID" value="NZ_FAOZ01000014.1"/>
</dbReference>
<dbReference type="InterPro" id="IPR004869">
    <property type="entry name" value="MMPL_dom"/>
</dbReference>
<evidence type="ECO:0000256" key="3">
    <source>
        <dbReference type="ARBA" id="ARBA00022475"/>
    </source>
</evidence>
<evidence type="ECO:0000259" key="9">
    <source>
        <dbReference type="PROSITE" id="PS50156"/>
    </source>
</evidence>
<dbReference type="SUPFAM" id="SSF82866">
    <property type="entry name" value="Multidrug efflux transporter AcrB transmembrane domain"/>
    <property type="match status" value="2"/>
</dbReference>
<evidence type="ECO:0000256" key="2">
    <source>
        <dbReference type="ARBA" id="ARBA00010157"/>
    </source>
</evidence>
<dbReference type="AlphaFoldDB" id="A0A0S4QQ51"/>
<feature type="transmembrane region" description="Helical" evidence="8">
    <location>
        <begin position="705"/>
        <end position="727"/>
    </location>
</feature>
<feature type="transmembrane region" description="Helical" evidence="8">
    <location>
        <begin position="263"/>
        <end position="284"/>
    </location>
</feature>
<dbReference type="PROSITE" id="PS50156">
    <property type="entry name" value="SSD"/>
    <property type="match status" value="1"/>
</dbReference>
<feature type="transmembrane region" description="Helical" evidence="8">
    <location>
        <begin position="733"/>
        <end position="756"/>
    </location>
</feature>
<evidence type="ECO:0000256" key="5">
    <source>
        <dbReference type="ARBA" id="ARBA00022989"/>
    </source>
</evidence>
<evidence type="ECO:0000256" key="1">
    <source>
        <dbReference type="ARBA" id="ARBA00004651"/>
    </source>
</evidence>
<dbReference type="PANTHER" id="PTHR33406:SF11">
    <property type="entry name" value="MEMBRANE PROTEIN SCO6666-RELATED"/>
    <property type="match status" value="1"/>
</dbReference>
<evidence type="ECO:0000313" key="11">
    <source>
        <dbReference type="Proteomes" id="UP000198802"/>
    </source>
</evidence>
<feature type="region of interest" description="Disordered" evidence="7">
    <location>
        <begin position="840"/>
        <end position="869"/>
    </location>
</feature>
<dbReference type="InterPro" id="IPR050545">
    <property type="entry name" value="Mycobact_MmpL"/>
</dbReference>
<keyword evidence="11" id="KW-1185">Reference proteome</keyword>
<dbReference type="GO" id="GO:0005886">
    <property type="term" value="C:plasma membrane"/>
    <property type="evidence" value="ECO:0007669"/>
    <property type="project" value="UniProtKB-SubCell"/>
</dbReference>
<keyword evidence="3" id="KW-1003">Cell membrane</keyword>
<dbReference type="Gene3D" id="1.20.1640.10">
    <property type="entry name" value="Multidrug efflux transporter AcrB transmembrane domain"/>
    <property type="match status" value="2"/>
</dbReference>
<comment type="similarity">
    <text evidence="2">Belongs to the resistance-nodulation-cell division (RND) (TC 2.A.6) family. MmpL subfamily.</text>
</comment>
<gene>
    <name evidence="10" type="ORF">Ga0074812_11475</name>
</gene>
<dbReference type="Pfam" id="PF03176">
    <property type="entry name" value="MMPL"/>
    <property type="match status" value="2"/>
</dbReference>
<evidence type="ECO:0000256" key="6">
    <source>
        <dbReference type="ARBA" id="ARBA00023136"/>
    </source>
</evidence>
<organism evidence="10 11">
    <name type="scientific">Parafrankia irregularis</name>
    <dbReference type="NCBI Taxonomy" id="795642"/>
    <lineage>
        <taxon>Bacteria</taxon>
        <taxon>Bacillati</taxon>
        <taxon>Actinomycetota</taxon>
        <taxon>Actinomycetes</taxon>
        <taxon>Frankiales</taxon>
        <taxon>Frankiaceae</taxon>
        <taxon>Parafrankia</taxon>
    </lineage>
</organism>
<dbReference type="Proteomes" id="UP000198802">
    <property type="component" value="Unassembled WGS sequence"/>
</dbReference>
<feature type="region of interest" description="Disordered" evidence="7">
    <location>
        <begin position="1"/>
        <end position="25"/>
    </location>
</feature>
<feature type="compositionally biased region" description="Basic residues" evidence="7">
    <location>
        <begin position="394"/>
        <end position="405"/>
    </location>
</feature>
<comment type="subcellular location">
    <subcellularLocation>
        <location evidence="1">Cell membrane</location>
        <topology evidence="1">Multi-pass membrane protein</topology>
    </subcellularLocation>
</comment>
<reference evidence="11" key="1">
    <citation type="submission" date="2015-11" db="EMBL/GenBank/DDBJ databases">
        <authorList>
            <person name="Varghese N."/>
        </authorList>
    </citation>
    <scope>NUCLEOTIDE SEQUENCE [LARGE SCALE GENOMIC DNA]</scope>
    <source>
        <strain evidence="11">DSM 45899</strain>
    </source>
</reference>
<proteinExistence type="inferred from homology"/>
<keyword evidence="6 8" id="KW-0472">Membrane</keyword>
<evidence type="ECO:0000256" key="4">
    <source>
        <dbReference type="ARBA" id="ARBA00022692"/>
    </source>
</evidence>
<feature type="domain" description="SSD" evidence="9">
    <location>
        <begin position="218"/>
        <end position="362"/>
    </location>
</feature>
<feature type="transmembrane region" description="Helical" evidence="8">
    <location>
        <begin position="218"/>
        <end position="251"/>
    </location>
</feature>
<feature type="compositionally biased region" description="Basic and acidic residues" evidence="7">
    <location>
        <begin position="14"/>
        <end position="25"/>
    </location>
</feature>
<feature type="transmembrane region" description="Helical" evidence="8">
    <location>
        <begin position="662"/>
        <end position="684"/>
    </location>
</feature>
<keyword evidence="5 8" id="KW-1133">Transmembrane helix</keyword>
<keyword evidence="4 8" id="KW-0812">Transmembrane</keyword>
<feature type="transmembrane region" description="Helical" evidence="8">
    <location>
        <begin position="337"/>
        <end position="363"/>
    </location>
</feature>
<dbReference type="PANTHER" id="PTHR33406">
    <property type="entry name" value="MEMBRANE PROTEIN MJ1562-RELATED"/>
    <property type="match status" value="1"/>
</dbReference>
<feature type="transmembrane region" description="Helical" evidence="8">
    <location>
        <begin position="424"/>
        <end position="441"/>
    </location>
</feature>
<evidence type="ECO:0000256" key="7">
    <source>
        <dbReference type="SAM" id="MobiDB-lite"/>
    </source>
</evidence>
<accession>A0A0S4QQ51</accession>
<evidence type="ECO:0000313" key="10">
    <source>
        <dbReference type="EMBL" id="CUU57728.1"/>
    </source>
</evidence>
<feature type="region of interest" description="Disordered" evidence="7">
    <location>
        <begin position="378"/>
        <end position="405"/>
    </location>
</feature>
<name>A0A0S4QQ51_9ACTN</name>
<feature type="transmembrane region" description="Helical" evidence="8">
    <location>
        <begin position="312"/>
        <end position="331"/>
    </location>
</feature>